<keyword evidence="1" id="KW-0805">Transcription regulation</keyword>
<dbReference type="InterPro" id="IPR009057">
    <property type="entry name" value="Homeodomain-like_sf"/>
</dbReference>
<dbReference type="Pfam" id="PF12625">
    <property type="entry name" value="Arabinose_bd"/>
    <property type="match status" value="1"/>
</dbReference>
<name>A0A939IKJ2_9GAMM</name>
<dbReference type="InterPro" id="IPR018060">
    <property type="entry name" value="HTH_AraC"/>
</dbReference>
<proteinExistence type="predicted"/>
<dbReference type="GO" id="GO:0005829">
    <property type="term" value="C:cytosol"/>
    <property type="evidence" value="ECO:0007669"/>
    <property type="project" value="TreeGrafter"/>
</dbReference>
<keyword evidence="2" id="KW-0238">DNA-binding</keyword>
<dbReference type="GO" id="GO:0000976">
    <property type="term" value="F:transcription cis-regulatory region binding"/>
    <property type="evidence" value="ECO:0007669"/>
    <property type="project" value="TreeGrafter"/>
</dbReference>
<dbReference type="PROSITE" id="PS01124">
    <property type="entry name" value="HTH_ARAC_FAMILY_2"/>
    <property type="match status" value="1"/>
</dbReference>
<reference evidence="5" key="1">
    <citation type="submission" date="2021-02" db="EMBL/GenBank/DDBJ databases">
        <title>PHA producing bacteria isolated from coastal sediment in Guangdong, Shenzhen.</title>
        <authorList>
            <person name="Zheng W."/>
            <person name="Yu S."/>
            <person name="Huang Y."/>
        </authorList>
    </citation>
    <scope>NUCLEOTIDE SEQUENCE</scope>
    <source>
        <strain evidence="5">TN14-10</strain>
    </source>
</reference>
<dbReference type="Gene3D" id="1.10.10.60">
    <property type="entry name" value="Homeodomain-like"/>
    <property type="match status" value="1"/>
</dbReference>
<protein>
    <submittedName>
        <fullName evidence="5">AraC family transcriptional regulator</fullName>
    </submittedName>
</protein>
<dbReference type="GO" id="GO:0003700">
    <property type="term" value="F:DNA-binding transcription factor activity"/>
    <property type="evidence" value="ECO:0007669"/>
    <property type="project" value="InterPro"/>
</dbReference>
<dbReference type="Proteomes" id="UP000664303">
    <property type="component" value="Unassembled WGS sequence"/>
</dbReference>
<keyword evidence="6" id="KW-1185">Reference proteome</keyword>
<comment type="caution">
    <text evidence="5">The sequence shown here is derived from an EMBL/GenBank/DDBJ whole genome shotgun (WGS) entry which is preliminary data.</text>
</comment>
<dbReference type="PANTHER" id="PTHR47894:SF1">
    <property type="entry name" value="HTH-TYPE TRANSCRIPTIONAL REGULATOR VQSM"/>
    <property type="match status" value="1"/>
</dbReference>
<dbReference type="SUPFAM" id="SSF46689">
    <property type="entry name" value="Homeodomain-like"/>
    <property type="match status" value="1"/>
</dbReference>
<dbReference type="RefSeq" id="WP_206558438.1">
    <property type="nucleotide sequence ID" value="NZ_JAFKCZ010000001.1"/>
</dbReference>
<sequence>MATVSSHHALSSLAGATRQGHTRADLLKVVGINPQLASRPDARINDNQMTALVQLIWERLGDEFMGFTETPCKRGAFSFMLHAVRRCHDLREALRMGMRFYNLFTDDIRTELTEADDRATITIRFRRPELDDQHFYQDFWMVIWHRLASWLCGIPIPLIETAFAQSRPPHAAELMTMFPGEHRFEATANQLVFAPAYLDSPLIRDKAEVDEFLVRSPYNLLTIPGHDRSLKTRVAGLVTTSPAGSLEFPPLREVARRLHMSQQTLHRRLRDEDSSYQKIKDGIRRDLALNLLIQEQRPVYAVAEAVGFADARSFTRAFKHWTGMTPREYCRFL</sequence>
<dbReference type="EMBL" id="JAFKCZ010000001">
    <property type="protein sequence ID" value="MBN7794988.1"/>
    <property type="molecule type" value="Genomic_DNA"/>
</dbReference>
<dbReference type="AlphaFoldDB" id="A0A939IKJ2"/>
<dbReference type="Pfam" id="PF12833">
    <property type="entry name" value="HTH_18"/>
    <property type="match status" value="1"/>
</dbReference>
<evidence type="ECO:0000259" key="4">
    <source>
        <dbReference type="PROSITE" id="PS01124"/>
    </source>
</evidence>
<organism evidence="5 6">
    <name type="scientific">Parahaliea mediterranea</name>
    <dbReference type="NCBI Taxonomy" id="651086"/>
    <lineage>
        <taxon>Bacteria</taxon>
        <taxon>Pseudomonadati</taxon>
        <taxon>Pseudomonadota</taxon>
        <taxon>Gammaproteobacteria</taxon>
        <taxon>Cellvibrionales</taxon>
        <taxon>Halieaceae</taxon>
        <taxon>Parahaliea</taxon>
    </lineage>
</organism>
<feature type="domain" description="HTH araC/xylS-type" evidence="4">
    <location>
        <begin position="232"/>
        <end position="332"/>
    </location>
</feature>
<accession>A0A939IKJ2</accession>
<evidence type="ECO:0000313" key="6">
    <source>
        <dbReference type="Proteomes" id="UP000664303"/>
    </source>
</evidence>
<dbReference type="SMART" id="SM00342">
    <property type="entry name" value="HTH_ARAC"/>
    <property type="match status" value="1"/>
</dbReference>
<keyword evidence="3" id="KW-0804">Transcription</keyword>
<dbReference type="InterPro" id="IPR032687">
    <property type="entry name" value="AraC-type_N"/>
</dbReference>
<evidence type="ECO:0000313" key="5">
    <source>
        <dbReference type="EMBL" id="MBN7794988.1"/>
    </source>
</evidence>
<evidence type="ECO:0000256" key="1">
    <source>
        <dbReference type="ARBA" id="ARBA00023015"/>
    </source>
</evidence>
<gene>
    <name evidence="5" type="ORF">JYP50_00200</name>
</gene>
<dbReference type="PANTHER" id="PTHR47894">
    <property type="entry name" value="HTH-TYPE TRANSCRIPTIONAL REGULATOR GADX"/>
    <property type="match status" value="1"/>
</dbReference>
<evidence type="ECO:0000256" key="2">
    <source>
        <dbReference type="ARBA" id="ARBA00023125"/>
    </source>
</evidence>
<evidence type="ECO:0000256" key="3">
    <source>
        <dbReference type="ARBA" id="ARBA00023163"/>
    </source>
</evidence>